<gene>
    <name evidence="2" type="ORF">NDU88_005677</name>
</gene>
<dbReference type="Proteomes" id="UP001066276">
    <property type="component" value="Chromosome 4_1"/>
</dbReference>
<sequence>MGGTTSYISYAEAENTPGPPRLKSVSRRPPLADLRRNCVGRNRRPGGEAVIAQEGEQPGPLEPHAGIKILLAPPHQSTCAIW</sequence>
<name>A0AAV7TDC4_PLEWA</name>
<evidence type="ECO:0000313" key="3">
    <source>
        <dbReference type="Proteomes" id="UP001066276"/>
    </source>
</evidence>
<dbReference type="EMBL" id="JANPWB010000007">
    <property type="protein sequence ID" value="KAJ1173852.1"/>
    <property type="molecule type" value="Genomic_DNA"/>
</dbReference>
<dbReference type="AlphaFoldDB" id="A0AAV7TDC4"/>
<protein>
    <submittedName>
        <fullName evidence="2">Uncharacterized protein</fullName>
    </submittedName>
</protein>
<evidence type="ECO:0000313" key="2">
    <source>
        <dbReference type="EMBL" id="KAJ1173852.1"/>
    </source>
</evidence>
<accession>A0AAV7TDC4</accession>
<organism evidence="2 3">
    <name type="scientific">Pleurodeles waltl</name>
    <name type="common">Iberian ribbed newt</name>
    <dbReference type="NCBI Taxonomy" id="8319"/>
    <lineage>
        <taxon>Eukaryota</taxon>
        <taxon>Metazoa</taxon>
        <taxon>Chordata</taxon>
        <taxon>Craniata</taxon>
        <taxon>Vertebrata</taxon>
        <taxon>Euteleostomi</taxon>
        <taxon>Amphibia</taxon>
        <taxon>Batrachia</taxon>
        <taxon>Caudata</taxon>
        <taxon>Salamandroidea</taxon>
        <taxon>Salamandridae</taxon>
        <taxon>Pleurodelinae</taxon>
        <taxon>Pleurodeles</taxon>
    </lineage>
</organism>
<evidence type="ECO:0000256" key="1">
    <source>
        <dbReference type="SAM" id="MobiDB-lite"/>
    </source>
</evidence>
<feature type="region of interest" description="Disordered" evidence="1">
    <location>
        <begin position="1"/>
        <end position="48"/>
    </location>
</feature>
<proteinExistence type="predicted"/>
<comment type="caution">
    <text evidence="2">The sequence shown here is derived from an EMBL/GenBank/DDBJ whole genome shotgun (WGS) entry which is preliminary data.</text>
</comment>
<keyword evidence="3" id="KW-1185">Reference proteome</keyword>
<reference evidence="2" key="1">
    <citation type="journal article" date="2022" name="bioRxiv">
        <title>Sequencing and chromosome-scale assembly of the giantPleurodeles waltlgenome.</title>
        <authorList>
            <person name="Brown T."/>
            <person name="Elewa A."/>
            <person name="Iarovenko S."/>
            <person name="Subramanian E."/>
            <person name="Araus A.J."/>
            <person name="Petzold A."/>
            <person name="Susuki M."/>
            <person name="Suzuki K.-i.T."/>
            <person name="Hayashi T."/>
            <person name="Toyoda A."/>
            <person name="Oliveira C."/>
            <person name="Osipova E."/>
            <person name="Leigh N.D."/>
            <person name="Simon A."/>
            <person name="Yun M.H."/>
        </authorList>
    </citation>
    <scope>NUCLEOTIDE SEQUENCE</scope>
    <source>
        <strain evidence="2">20211129_DDA</strain>
        <tissue evidence="2">Liver</tissue>
    </source>
</reference>